<keyword evidence="9" id="KW-1185">Reference proteome</keyword>
<dbReference type="InterPro" id="IPR036388">
    <property type="entry name" value="WH-like_DNA-bd_sf"/>
</dbReference>
<dbReference type="InterPro" id="IPR027417">
    <property type="entry name" value="P-loop_NTPase"/>
</dbReference>
<dbReference type="Gene3D" id="3.40.50.300">
    <property type="entry name" value="P-loop containing nucleotide triphosphate hydrolases"/>
    <property type="match status" value="1"/>
</dbReference>
<evidence type="ECO:0000256" key="4">
    <source>
        <dbReference type="ARBA" id="ARBA00023163"/>
    </source>
</evidence>
<dbReference type="AlphaFoldDB" id="A0A8J3K3X8"/>
<dbReference type="Pfam" id="PF13424">
    <property type="entry name" value="TPR_12"/>
    <property type="match status" value="1"/>
</dbReference>
<dbReference type="SUPFAM" id="SSF48452">
    <property type="entry name" value="TPR-like"/>
    <property type="match status" value="2"/>
</dbReference>
<dbReference type="InterPro" id="IPR002182">
    <property type="entry name" value="NB-ARC"/>
</dbReference>
<feature type="domain" description="OmpR/PhoB-type" evidence="7">
    <location>
        <begin position="1"/>
        <end position="93"/>
    </location>
</feature>
<dbReference type="CDD" id="cd15831">
    <property type="entry name" value="BTAD"/>
    <property type="match status" value="1"/>
</dbReference>
<name>A0A8J3K3X8_9ACTN</name>
<dbReference type="PANTHER" id="PTHR35807">
    <property type="entry name" value="TRANSCRIPTIONAL REGULATOR REDD-RELATED"/>
    <property type="match status" value="1"/>
</dbReference>
<gene>
    <name evidence="8" type="ORF">Cch02nite_36990</name>
</gene>
<dbReference type="InterPro" id="IPR011990">
    <property type="entry name" value="TPR-like_helical_dom_sf"/>
</dbReference>
<evidence type="ECO:0000313" key="9">
    <source>
        <dbReference type="Proteomes" id="UP000619293"/>
    </source>
</evidence>
<feature type="compositionally biased region" description="Pro residues" evidence="6">
    <location>
        <begin position="258"/>
        <end position="276"/>
    </location>
</feature>
<dbReference type="GO" id="GO:0000160">
    <property type="term" value="P:phosphorelay signal transduction system"/>
    <property type="evidence" value="ECO:0007669"/>
    <property type="project" value="InterPro"/>
</dbReference>
<proteinExistence type="inferred from homology"/>
<accession>A0A8J3K3X8</accession>
<dbReference type="PRINTS" id="PR00364">
    <property type="entry name" value="DISEASERSIST"/>
</dbReference>
<dbReference type="InterPro" id="IPR019734">
    <property type="entry name" value="TPR_rpt"/>
</dbReference>
<keyword evidence="2" id="KW-0805">Transcription regulation</keyword>
<dbReference type="PANTHER" id="PTHR35807:SF1">
    <property type="entry name" value="TRANSCRIPTIONAL REGULATOR REDD"/>
    <property type="match status" value="1"/>
</dbReference>
<comment type="similarity">
    <text evidence="1">Belongs to the AfsR/DnrI/RedD regulatory family.</text>
</comment>
<dbReference type="GO" id="GO:0003677">
    <property type="term" value="F:DNA binding"/>
    <property type="evidence" value="ECO:0007669"/>
    <property type="project" value="UniProtKB-UniRule"/>
</dbReference>
<dbReference type="InterPro" id="IPR005158">
    <property type="entry name" value="BTAD"/>
</dbReference>
<feature type="DNA-binding region" description="OmpR/PhoB-type" evidence="5">
    <location>
        <begin position="1"/>
        <end position="93"/>
    </location>
</feature>
<keyword evidence="4" id="KW-0804">Transcription</keyword>
<dbReference type="InterPro" id="IPR001867">
    <property type="entry name" value="OmpR/PhoB-type_DNA-bd"/>
</dbReference>
<feature type="region of interest" description="Disordered" evidence="6">
    <location>
        <begin position="246"/>
        <end position="278"/>
    </location>
</feature>
<dbReference type="InterPro" id="IPR016032">
    <property type="entry name" value="Sig_transdc_resp-reg_C-effctor"/>
</dbReference>
<dbReference type="SUPFAM" id="SSF52540">
    <property type="entry name" value="P-loop containing nucleoside triphosphate hydrolases"/>
    <property type="match status" value="1"/>
</dbReference>
<dbReference type="Pfam" id="PF00486">
    <property type="entry name" value="Trans_reg_C"/>
    <property type="match status" value="1"/>
</dbReference>
<keyword evidence="3 5" id="KW-0238">DNA-binding</keyword>
<dbReference type="Gene3D" id="1.10.10.10">
    <property type="entry name" value="Winged helix-like DNA-binding domain superfamily/Winged helix DNA-binding domain"/>
    <property type="match status" value="2"/>
</dbReference>
<dbReference type="Gene3D" id="1.25.40.10">
    <property type="entry name" value="Tetratricopeptide repeat domain"/>
    <property type="match status" value="2"/>
</dbReference>
<reference evidence="8 9" key="1">
    <citation type="submission" date="2021-01" db="EMBL/GenBank/DDBJ databases">
        <title>Whole genome shotgun sequence of Catellatospora chokoriensis NBRC 107358.</title>
        <authorList>
            <person name="Komaki H."/>
            <person name="Tamura T."/>
        </authorList>
    </citation>
    <scope>NUCLEOTIDE SEQUENCE [LARGE SCALE GENOMIC DNA]</scope>
    <source>
        <strain evidence="8 9">NBRC 107358</strain>
    </source>
</reference>
<dbReference type="Proteomes" id="UP000619293">
    <property type="component" value="Unassembled WGS sequence"/>
</dbReference>
<dbReference type="InterPro" id="IPR051677">
    <property type="entry name" value="AfsR-DnrI-RedD_regulator"/>
</dbReference>
<dbReference type="SMART" id="SM00028">
    <property type="entry name" value="TPR"/>
    <property type="match status" value="5"/>
</dbReference>
<dbReference type="CDD" id="cd00383">
    <property type="entry name" value="trans_reg_C"/>
    <property type="match status" value="1"/>
</dbReference>
<sequence>MGLRLLGPVEMTIGDRSVNLGGARQRTVLAVLGLNANRVVPVDQLIDAVWGADPPTTARSQIQICISALRRIFQEIGHPEAIDTRPPGYLLQLAPEHVDSLQFAAQLADARRQADAGAKAEASATLTAALALWRGAALSGISSDQVQRAATVLEDQRLTAVEERIQLDLELGRHQEVILELRALVVEQPMRERLHAYLMLALYRCGRQADALAAARRAREILAEELGLDPGAELQHLERAILQRDPSLGPTDEASPAAAPPAPRWTPPQPRQPTPVLPRQLPASITDFVGRDDQLDQIRQVLGRSPDDDRDHRGMPVVVISGMDGVGKSSLAIRAAHELGEHYPDGQLYADMHTWDGQDRSAELLARFLRALGVTGSAIPDGVDERGELYRSMLSGKRMLVVLDDVPPDVPVLPLLPGSSSCGVIIASRLRLTGLPGVRQIDLDVFDLQQSLQMLTGMVGRDRILADRADAAELADLCGGLPLALRITGARLASRPHWRLGGLVHRLRDEAKRLDEFTHHGLELRSSIRLAYRALDGRAQRLFRLCSLLRAPDFPGWTAAALLDCSTDEAEEILESLVDARLVDIVQYPYTSVRYRLHDLIRVYAAEKLGEEETDQDSAAALARVLGGWLALAEAAHQIDYGGNYTTLHGGAQRWTMPREEAARQIGDPADWWEAERRALAVAVRQAAEAGLSELCWDLSLTMISLFESKGYFDDWRECTSLAYQAAERDGNRIGMAAMRYSLGTLYLFQSRLAEADDCFATALEMFRAEGLEHGCALVLRNAAHIDGLRGDVASMLGKYTASLDIMRRVGDRIGEAHIMRNLAKHRMDEGDYQGATELLDQALVICEQTGCLRVQAQVLHRFAEVHLATGRLDLAKPCLHQVLRIVRDTGDRIGETHALYSLGLLRHREGRSDDAEVIIAHTLERARSLGERLVEARCRFSLGEIALATGRPEAGAAHLWEAAELFGRLGSTFWQERANLLLAKADQLAPPVAEGVAAWAGLAGNRPV</sequence>
<evidence type="ECO:0000256" key="1">
    <source>
        <dbReference type="ARBA" id="ARBA00005820"/>
    </source>
</evidence>
<protein>
    <submittedName>
        <fullName evidence="8">SARP family transcriptional regulator</fullName>
    </submittedName>
</protein>
<dbReference type="Pfam" id="PF03704">
    <property type="entry name" value="BTAD"/>
    <property type="match status" value="1"/>
</dbReference>
<dbReference type="EMBL" id="BONG01000021">
    <property type="protein sequence ID" value="GIF90255.1"/>
    <property type="molecule type" value="Genomic_DNA"/>
</dbReference>
<evidence type="ECO:0000313" key="8">
    <source>
        <dbReference type="EMBL" id="GIF90255.1"/>
    </source>
</evidence>
<dbReference type="SMART" id="SM00862">
    <property type="entry name" value="Trans_reg_C"/>
    <property type="match status" value="1"/>
</dbReference>
<comment type="caution">
    <text evidence="8">The sequence shown here is derived from an EMBL/GenBank/DDBJ whole genome shotgun (WGS) entry which is preliminary data.</text>
</comment>
<evidence type="ECO:0000259" key="7">
    <source>
        <dbReference type="PROSITE" id="PS51755"/>
    </source>
</evidence>
<dbReference type="SMART" id="SM01043">
    <property type="entry name" value="BTAD"/>
    <property type="match status" value="1"/>
</dbReference>
<dbReference type="RefSeq" id="WP_191839599.1">
    <property type="nucleotide sequence ID" value="NZ_BAAALB010000009.1"/>
</dbReference>
<organism evidence="8 9">
    <name type="scientific">Catellatospora chokoriensis</name>
    <dbReference type="NCBI Taxonomy" id="310353"/>
    <lineage>
        <taxon>Bacteria</taxon>
        <taxon>Bacillati</taxon>
        <taxon>Actinomycetota</taxon>
        <taxon>Actinomycetes</taxon>
        <taxon>Micromonosporales</taxon>
        <taxon>Micromonosporaceae</taxon>
        <taxon>Catellatospora</taxon>
    </lineage>
</organism>
<dbReference type="Pfam" id="PF00931">
    <property type="entry name" value="NB-ARC"/>
    <property type="match status" value="1"/>
</dbReference>
<dbReference type="PROSITE" id="PS51755">
    <property type="entry name" value="OMPR_PHOB"/>
    <property type="match status" value="1"/>
</dbReference>
<evidence type="ECO:0000256" key="2">
    <source>
        <dbReference type="ARBA" id="ARBA00023015"/>
    </source>
</evidence>
<evidence type="ECO:0000256" key="3">
    <source>
        <dbReference type="ARBA" id="ARBA00023125"/>
    </source>
</evidence>
<evidence type="ECO:0000256" key="5">
    <source>
        <dbReference type="PROSITE-ProRule" id="PRU01091"/>
    </source>
</evidence>
<evidence type="ECO:0000256" key="6">
    <source>
        <dbReference type="SAM" id="MobiDB-lite"/>
    </source>
</evidence>
<dbReference type="GO" id="GO:0043531">
    <property type="term" value="F:ADP binding"/>
    <property type="evidence" value="ECO:0007669"/>
    <property type="project" value="InterPro"/>
</dbReference>
<dbReference type="SUPFAM" id="SSF46894">
    <property type="entry name" value="C-terminal effector domain of the bipartite response regulators"/>
    <property type="match status" value="1"/>
</dbReference>
<dbReference type="GO" id="GO:0006355">
    <property type="term" value="P:regulation of DNA-templated transcription"/>
    <property type="evidence" value="ECO:0007669"/>
    <property type="project" value="InterPro"/>
</dbReference>